<reference evidence="3" key="1">
    <citation type="submission" date="2020-12" db="UniProtKB">
        <authorList>
            <consortium name="WormBaseParasite"/>
        </authorList>
    </citation>
    <scope>IDENTIFICATION</scope>
    <source>
        <strain evidence="3">MHco3</strain>
    </source>
</reference>
<sequence>MLTLQRALDILAQALAAIRSKMNLPKERSLSSQTFGVYPDHYKLPSSLCCFRIMQLRTGVVWLAYAEMVWITSQLSYWAAQAVTNGFSQAVIIIGFLFTFSQIVFVLFLLKGVKQFRSSYIACYLCGLAARTILYITFLVVIAFVNLVPSWKDDDETTLMFFRTKVAIKVFICIWYTILKIYLFFIIYRFYSYIIETTAYYRCSPVEKQLPPEKSKAVPVEGVTLQA</sequence>
<evidence type="ECO:0000313" key="2">
    <source>
        <dbReference type="Proteomes" id="UP000025227"/>
    </source>
</evidence>
<feature type="transmembrane region" description="Helical" evidence="1">
    <location>
        <begin position="166"/>
        <end position="188"/>
    </location>
</feature>
<protein>
    <submittedName>
        <fullName evidence="3">Transmembrane protein</fullName>
    </submittedName>
</protein>
<keyword evidence="1" id="KW-0812">Transmembrane</keyword>
<feature type="transmembrane region" description="Helical" evidence="1">
    <location>
        <begin position="122"/>
        <end position="146"/>
    </location>
</feature>
<dbReference type="OrthoDB" id="5845843at2759"/>
<evidence type="ECO:0000313" key="3">
    <source>
        <dbReference type="WBParaSite" id="HCON_00164610-00001"/>
    </source>
</evidence>
<name>A0A7I4YYM8_HAECO</name>
<keyword evidence="1" id="KW-1133">Transmembrane helix</keyword>
<dbReference type="WBParaSite" id="HCON_00164610-00001">
    <property type="protein sequence ID" value="HCON_00164610-00001"/>
    <property type="gene ID" value="HCON_00164610"/>
</dbReference>
<feature type="transmembrane region" description="Helical" evidence="1">
    <location>
        <begin position="60"/>
        <end position="80"/>
    </location>
</feature>
<dbReference type="Proteomes" id="UP000025227">
    <property type="component" value="Unplaced"/>
</dbReference>
<accession>A0A7I4YYM8</accession>
<keyword evidence="2" id="KW-1185">Reference proteome</keyword>
<proteinExistence type="predicted"/>
<evidence type="ECO:0000256" key="1">
    <source>
        <dbReference type="SAM" id="Phobius"/>
    </source>
</evidence>
<organism evidence="2 3">
    <name type="scientific">Haemonchus contortus</name>
    <name type="common">Barber pole worm</name>
    <dbReference type="NCBI Taxonomy" id="6289"/>
    <lineage>
        <taxon>Eukaryota</taxon>
        <taxon>Metazoa</taxon>
        <taxon>Ecdysozoa</taxon>
        <taxon>Nematoda</taxon>
        <taxon>Chromadorea</taxon>
        <taxon>Rhabditida</taxon>
        <taxon>Rhabditina</taxon>
        <taxon>Rhabditomorpha</taxon>
        <taxon>Strongyloidea</taxon>
        <taxon>Trichostrongylidae</taxon>
        <taxon>Haemonchus</taxon>
    </lineage>
</organism>
<feature type="transmembrane region" description="Helical" evidence="1">
    <location>
        <begin position="86"/>
        <end position="110"/>
    </location>
</feature>
<dbReference type="AlphaFoldDB" id="A0A7I4YYM8"/>
<keyword evidence="1" id="KW-0472">Membrane</keyword>
<dbReference type="OMA" id="WIAYCEI"/>